<dbReference type="GeneID" id="8044859"/>
<gene>
    <name evidence="1" type="ordered locus">Cd36_06600</name>
    <name evidence="2" type="ORF">CD36_06600</name>
</gene>
<dbReference type="PANTHER" id="PTHR28075:SF1">
    <property type="entry name" value="DUF1748-DOMAIN-CONTAINING PROTEIN"/>
    <property type="match status" value="1"/>
</dbReference>
<accession>B9W898</accession>
<dbReference type="HOGENOM" id="CLU_151392_0_0_1"/>
<evidence type="ECO:0008006" key="4">
    <source>
        <dbReference type="Google" id="ProtNLM"/>
    </source>
</evidence>
<evidence type="ECO:0000313" key="1">
    <source>
        <dbReference type="CGD" id="CAL0000161852"/>
    </source>
</evidence>
<evidence type="ECO:0000313" key="2">
    <source>
        <dbReference type="EMBL" id="CAX44952.1"/>
    </source>
</evidence>
<dbReference type="VEuPathDB" id="FungiDB:CD36_06600"/>
<dbReference type="EMBL" id="FM992688">
    <property type="protein sequence ID" value="CAX44952.1"/>
    <property type="molecule type" value="Genomic_DNA"/>
</dbReference>
<keyword evidence="3" id="KW-1185">Reference proteome</keyword>
<protein>
    <recommendedName>
        <fullName evidence="4">DUF1748-domain-containing protein</fullName>
    </recommendedName>
</protein>
<reference evidence="2 3" key="1">
    <citation type="journal article" date="2009" name="Genome Res.">
        <title>Comparative genomics of the fungal pathogens Candida dubliniensis and Candida albicans.</title>
        <authorList>
            <person name="Jackson A.P."/>
            <person name="Gamble J.A."/>
            <person name="Yeomans T."/>
            <person name="Moran G.P."/>
            <person name="Saunders D."/>
            <person name="Harris D."/>
            <person name="Aslett M."/>
            <person name="Barrell J.F."/>
            <person name="Butler G."/>
            <person name="Citiulo F."/>
            <person name="Coleman D.C."/>
            <person name="de Groot P.W.J."/>
            <person name="Goodwin T.J."/>
            <person name="Quail M.A."/>
            <person name="McQuillan J."/>
            <person name="Munro C.A."/>
            <person name="Pain A."/>
            <person name="Poulter R.T."/>
            <person name="Rajandream M.A."/>
            <person name="Renauld H."/>
            <person name="Spiering M.J."/>
            <person name="Tivey A."/>
            <person name="Gow N.A.R."/>
            <person name="Barrell B."/>
            <person name="Sullivan D.J."/>
            <person name="Berriman M."/>
        </authorList>
    </citation>
    <scope>NUCLEOTIDE SEQUENCE [LARGE SCALE GENOMIC DNA]</scope>
    <source>
        <strain evidence="3">CD36 / ATCC MYA-646 / CBS 7987 / NCPF 3949 / NRRL Y-17841</strain>
    </source>
</reference>
<dbReference type="KEGG" id="cdu:CD36_06600"/>
<dbReference type="eggNOG" id="ENOG502SA6M">
    <property type="taxonomic scope" value="Eukaryota"/>
</dbReference>
<dbReference type="Proteomes" id="UP000002605">
    <property type="component" value="Chromosome 1"/>
</dbReference>
<dbReference type="CGD" id="CAL0000161852">
    <property type="gene designation" value="Cd36_06600"/>
</dbReference>
<dbReference type="RefSeq" id="XP_002417319.1">
    <property type="nucleotide sequence ID" value="XM_002417274.1"/>
</dbReference>
<dbReference type="AlphaFoldDB" id="B9W898"/>
<sequence>MSVGKLTHYAIDLVLISVILAGIHRNTGLQFDTSHFSSIDFRRWFGNYLSFGESCYDKIVSILKWSGYFKQNNLIFDYVNKEANKFMKEQTGRDLDDFKQKSSE</sequence>
<dbReference type="InterPro" id="IPR013726">
    <property type="entry name" value="Mitofissin"/>
</dbReference>
<dbReference type="GO" id="GO:0005737">
    <property type="term" value="C:cytoplasm"/>
    <property type="evidence" value="ECO:0007669"/>
    <property type="project" value="TreeGrafter"/>
</dbReference>
<dbReference type="OrthoDB" id="16824at2759"/>
<organism evidence="2 3">
    <name type="scientific">Candida dubliniensis (strain CD36 / ATCC MYA-646 / CBS 7987 / NCPF 3949 / NRRL Y-17841)</name>
    <name type="common">Yeast</name>
    <dbReference type="NCBI Taxonomy" id="573826"/>
    <lineage>
        <taxon>Eukaryota</taxon>
        <taxon>Fungi</taxon>
        <taxon>Dikarya</taxon>
        <taxon>Ascomycota</taxon>
        <taxon>Saccharomycotina</taxon>
        <taxon>Pichiomycetes</taxon>
        <taxon>Debaryomycetaceae</taxon>
        <taxon>Candida/Lodderomyces clade</taxon>
        <taxon>Candida</taxon>
    </lineage>
</organism>
<dbReference type="PANTHER" id="PTHR28075">
    <property type="entry name" value="CHROMOSOME 16, WHOLE GENOME SHOTGUN SEQUENCE"/>
    <property type="match status" value="1"/>
</dbReference>
<evidence type="ECO:0000313" key="3">
    <source>
        <dbReference type="Proteomes" id="UP000002605"/>
    </source>
</evidence>
<proteinExistence type="predicted"/>
<dbReference type="Pfam" id="PF08520">
    <property type="entry name" value="Mitofissin"/>
    <property type="match status" value="1"/>
</dbReference>
<name>B9W898_CANDC</name>